<accession>A0A4S4KYQ9</accession>
<dbReference type="InterPro" id="IPR036412">
    <property type="entry name" value="HAD-like_sf"/>
</dbReference>
<evidence type="ECO:0000313" key="2">
    <source>
        <dbReference type="Proteomes" id="UP000309038"/>
    </source>
</evidence>
<organism evidence="1 2">
    <name type="scientific">Hermanssonia centrifuga</name>
    <dbReference type="NCBI Taxonomy" id="98765"/>
    <lineage>
        <taxon>Eukaryota</taxon>
        <taxon>Fungi</taxon>
        <taxon>Dikarya</taxon>
        <taxon>Basidiomycota</taxon>
        <taxon>Agaricomycotina</taxon>
        <taxon>Agaricomycetes</taxon>
        <taxon>Polyporales</taxon>
        <taxon>Meruliaceae</taxon>
        <taxon>Hermanssonia</taxon>
    </lineage>
</organism>
<dbReference type="PANTHER" id="PTHR19288">
    <property type="entry name" value="4-NITROPHENYLPHOSPHATASE-RELATED"/>
    <property type="match status" value="1"/>
</dbReference>
<keyword evidence="2" id="KW-1185">Reference proteome</keyword>
<dbReference type="GO" id="GO:0005737">
    <property type="term" value="C:cytoplasm"/>
    <property type="evidence" value="ECO:0007669"/>
    <property type="project" value="TreeGrafter"/>
</dbReference>
<comment type="caution">
    <text evidence="1">The sequence shown here is derived from an EMBL/GenBank/DDBJ whole genome shotgun (WGS) entry which is preliminary data.</text>
</comment>
<dbReference type="InterPro" id="IPR023214">
    <property type="entry name" value="HAD_sf"/>
</dbReference>
<dbReference type="Gene3D" id="3.40.50.1000">
    <property type="entry name" value="HAD superfamily/HAD-like"/>
    <property type="match status" value="2"/>
</dbReference>
<dbReference type="GO" id="GO:0016791">
    <property type="term" value="F:phosphatase activity"/>
    <property type="evidence" value="ECO:0007669"/>
    <property type="project" value="TreeGrafter"/>
</dbReference>
<sequence length="93" mass="10093">MFTYEHLNTAFRILLSTPPKPLIATHRAKYIPLEAATGVQAEVVGKPSRTFFEMVIDDFAEDELLPEGRIAIVGDDVETDLGGGAVELGFGES</sequence>
<protein>
    <submittedName>
        <fullName evidence="1">Uncharacterized protein</fullName>
    </submittedName>
</protein>
<dbReference type="AlphaFoldDB" id="A0A4S4KYQ9"/>
<reference evidence="1 2" key="1">
    <citation type="submission" date="2019-02" db="EMBL/GenBank/DDBJ databases">
        <title>Genome sequencing of the rare red list fungi Phlebia centrifuga.</title>
        <authorList>
            <person name="Buettner E."/>
            <person name="Kellner H."/>
        </authorList>
    </citation>
    <scope>NUCLEOTIDE SEQUENCE [LARGE SCALE GENOMIC DNA]</scope>
    <source>
        <strain evidence="1 2">DSM 108282</strain>
    </source>
</reference>
<name>A0A4S4KYQ9_9APHY</name>
<dbReference type="SUPFAM" id="SSF56784">
    <property type="entry name" value="HAD-like"/>
    <property type="match status" value="1"/>
</dbReference>
<dbReference type="PANTHER" id="PTHR19288:SF46">
    <property type="entry name" value="HALOACID DEHALOGENASE-LIKE HYDROLASE DOMAIN-CONTAINING PROTEIN 2"/>
    <property type="match status" value="1"/>
</dbReference>
<proteinExistence type="predicted"/>
<gene>
    <name evidence="1" type="ORF">EW026_g638</name>
</gene>
<evidence type="ECO:0000313" key="1">
    <source>
        <dbReference type="EMBL" id="THH02230.1"/>
    </source>
</evidence>
<dbReference type="EMBL" id="SGPJ01000009">
    <property type="protein sequence ID" value="THH02230.1"/>
    <property type="molecule type" value="Genomic_DNA"/>
</dbReference>
<dbReference type="Proteomes" id="UP000309038">
    <property type="component" value="Unassembled WGS sequence"/>
</dbReference>
<dbReference type="Pfam" id="PF13242">
    <property type="entry name" value="Hydrolase_like"/>
    <property type="match status" value="1"/>
</dbReference>